<dbReference type="EMBL" id="AVOT02006215">
    <property type="protein sequence ID" value="MBW0481031.1"/>
    <property type="molecule type" value="Genomic_DNA"/>
</dbReference>
<gene>
    <name evidence="2" type="ORF">O181_020746</name>
</gene>
<evidence type="ECO:0000313" key="3">
    <source>
        <dbReference type="Proteomes" id="UP000765509"/>
    </source>
</evidence>
<sequence length="74" mass="8440">MVEFKDKPRERVAEVTKKKNSCHNCGLTHYYANNCSKAKKKVYAIEKVPVEESPIEDSDSNSMGDAMREKSDED</sequence>
<reference evidence="2" key="1">
    <citation type="submission" date="2021-03" db="EMBL/GenBank/DDBJ databases">
        <title>Draft genome sequence of rust myrtle Austropuccinia psidii MF-1, a brazilian biotype.</title>
        <authorList>
            <person name="Quecine M.C."/>
            <person name="Pachon D.M.R."/>
            <person name="Bonatelli M.L."/>
            <person name="Correr F.H."/>
            <person name="Franceschini L.M."/>
            <person name="Leite T.F."/>
            <person name="Margarido G.R.A."/>
            <person name="Almeida C.A."/>
            <person name="Ferrarezi J.A."/>
            <person name="Labate C.A."/>
        </authorList>
    </citation>
    <scope>NUCLEOTIDE SEQUENCE</scope>
    <source>
        <strain evidence="2">MF-1</strain>
    </source>
</reference>
<accession>A0A9Q3GV37</accession>
<dbReference type="AlphaFoldDB" id="A0A9Q3GV37"/>
<keyword evidence="3" id="KW-1185">Reference proteome</keyword>
<organism evidence="2 3">
    <name type="scientific">Austropuccinia psidii MF-1</name>
    <dbReference type="NCBI Taxonomy" id="1389203"/>
    <lineage>
        <taxon>Eukaryota</taxon>
        <taxon>Fungi</taxon>
        <taxon>Dikarya</taxon>
        <taxon>Basidiomycota</taxon>
        <taxon>Pucciniomycotina</taxon>
        <taxon>Pucciniomycetes</taxon>
        <taxon>Pucciniales</taxon>
        <taxon>Sphaerophragmiaceae</taxon>
        <taxon>Austropuccinia</taxon>
    </lineage>
</organism>
<protein>
    <submittedName>
        <fullName evidence="2">Uncharacterized protein</fullName>
    </submittedName>
</protein>
<comment type="caution">
    <text evidence="2">The sequence shown here is derived from an EMBL/GenBank/DDBJ whole genome shotgun (WGS) entry which is preliminary data.</text>
</comment>
<feature type="region of interest" description="Disordered" evidence="1">
    <location>
        <begin position="49"/>
        <end position="74"/>
    </location>
</feature>
<evidence type="ECO:0000313" key="2">
    <source>
        <dbReference type="EMBL" id="MBW0481031.1"/>
    </source>
</evidence>
<evidence type="ECO:0000256" key="1">
    <source>
        <dbReference type="SAM" id="MobiDB-lite"/>
    </source>
</evidence>
<proteinExistence type="predicted"/>
<dbReference type="Proteomes" id="UP000765509">
    <property type="component" value="Unassembled WGS sequence"/>
</dbReference>
<name>A0A9Q3GV37_9BASI</name>